<evidence type="ECO:0000259" key="1">
    <source>
        <dbReference type="Pfam" id="PF00668"/>
    </source>
</evidence>
<reference evidence="2 3" key="1">
    <citation type="submission" date="2020-08" db="EMBL/GenBank/DDBJ databases">
        <title>Genomic Encyclopedia of Type Strains, Phase IV (KMG-V): Genome sequencing to study the core and pangenomes of soil and plant-associated prokaryotes.</title>
        <authorList>
            <person name="Whitman W."/>
        </authorList>
    </citation>
    <scope>NUCLEOTIDE SEQUENCE [LARGE SCALE GENOMIC DNA]</scope>
    <source>
        <strain evidence="2 3">MP7CTX6</strain>
    </source>
</reference>
<protein>
    <recommendedName>
        <fullName evidence="1">Condensation domain-containing protein</fullName>
    </recommendedName>
</protein>
<dbReference type="SUPFAM" id="SSF52777">
    <property type="entry name" value="CoA-dependent acyltransferases"/>
    <property type="match status" value="2"/>
</dbReference>
<proteinExistence type="predicted"/>
<feature type="domain" description="Condensation" evidence="1">
    <location>
        <begin position="82"/>
        <end position="287"/>
    </location>
</feature>
<dbReference type="PANTHER" id="PTHR45527">
    <property type="entry name" value="NONRIBOSOMAL PEPTIDE SYNTHETASE"/>
    <property type="match status" value="1"/>
</dbReference>
<dbReference type="Pfam" id="PF00668">
    <property type="entry name" value="Condensation"/>
    <property type="match status" value="2"/>
</dbReference>
<gene>
    <name evidence="2" type="ORF">HDE69_003532</name>
</gene>
<evidence type="ECO:0000313" key="3">
    <source>
        <dbReference type="Proteomes" id="UP000537718"/>
    </source>
</evidence>
<sequence length="546" mass="63390">METLIYKLKCNNIRIDVVSDQLKLEMPPGFDFSGILAEVRKNKEHLIAFIKEAKRKHSAVNSEKWFSIKDTDYYEKSREDKDYETTHQQKKSFFRYLIAGSFLHNQNFQLQIEALDIEAMRKAIFTVVKRHDSLRTYLLLIDGQVRQKIYDDLPPGFEIGYLDLSKEKDEAIKYARFSEKATNVLFDLQKAPFIAFTIVVYSNDLQGLYISMHHAISDDGSVKILKHEIMRLYTAFKKGEPNPLPEQKMQYLDYSRWANRFLKSEKGKISSEFYRKAISRSIALNQQHWKKIGDPRALTFGKISYKKTLEEEIRKYLNKENIEKYAEAVGTVVSLYPAPGASYKTYISPYLLIELRKLSMESESTLFMTLTAILSIVFYKTENIVSVRYCLAYSNRVLKDFESIVGWLTSEIIICIEEDNGLTFNEFVKNVTDNIMVASDHRFYAQQMIMKDLDLPVNDLSPIMLNFLSVPDVEIENMTPYHSDIGSGLGDLKFTINENINCISINTQYNKLNYSPAAIENMFDVFFKVIHVILKNRDIPLSAYIQ</sequence>
<dbReference type="PANTHER" id="PTHR45527:SF1">
    <property type="entry name" value="FATTY ACID SYNTHASE"/>
    <property type="match status" value="1"/>
</dbReference>
<dbReference type="RefSeq" id="WP_183868368.1">
    <property type="nucleotide sequence ID" value="NZ_JACHCF010000008.1"/>
</dbReference>
<dbReference type="InterPro" id="IPR023213">
    <property type="entry name" value="CAT-like_dom_sf"/>
</dbReference>
<dbReference type="GO" id="GO:0009239">
    <property type="term" value="P:enterobactin biosynthetic process"/>
    <property type="evidence" value="ECO:0007669"/>
    <property type="project" value="TreeGrafter"/>
</dbReference>
<dbReference type="GO" id="GO:0043041">
    <property type="term" value="P:amino acid activation for nonribosomal peptide biosynthetic process"/>
    <property type="evidence" value="ECO:0007669"/>
    <property type="project" value="TreeGrafter"/>
</dbReference>
<comment type="caution">
    <text evidence="2">The sequence shown here is derived from an EMBL/GenBank/DDBJ whole genome shotgun (WGS) entry which is preliminary data.</text>
</comment>
<dbReference type="GO" id="GO:0005829">
    <property type="term" value="C:cytosol"/>
    <property type="evidence" value="ECO:0007669"/>
    <property type="project" value="TreeGrafter"/>
</dbReference>
<dbReference type="InterPro" id="IPR001242">
    <property type="entry name" value="Condensation_dom"/>
</dbReference>
<feature type="domain" description="Condensation" evidence="1">
    <location>
        <begin position="353"/>
        <end position="542"/>
    </location>
</feature>
<dbReference type="GO" id="GO:0031177">
    <property type="term" value="F:phosphopantetheine binding"/>
    <property type="evidence" value="ECO:0007669"/>
    <property type="project" value="TreeGrafter"/>
</dbReference>
<evidence type="ECO:0000313" key="2">
    <source>
        <dbReference type="EMBL" id="MBB5622457.1"/>
    </source>
</evidence>
<dbReference type="EMBL" id="JACHCF010000008">
    <property type="protein sequence ID" value="MBB5622457.1"/>
    <property type="molecule type" value="Genomic_DNA"/>
</dbReference>
<organism evidence="2 3">
    <name type="scientific">Pedobacter cryoconitis</name>
    <dbReference type="NCBI Taxonomy" id="188932"/>
    <lineage>
        <taxon>Bacteria</taxon>
        <taxon>Pseudomonadati</taxon>
        <taxon>Bacteroidota</taxon>
        <taxon>Sphingobacteriia</taxon>
        <taxon>Sphingobacteriales</taxon>
        <taxon>Sphingobacteriaceae</taxon>
        <taxon>Pedobacter</taxon>
    </lineage>
</organism>
<accession>A0A7W8YVJ2</accession>
<name>A0A7W8YVJ2_9SPHI</name>
<dbReference type="Gene3D" id="3.30.559.10">
    <property type="entry name" value="Chloramphenicol acetyltransferase-like domain"/>
    <property type="match status" value="1"/>
</dbReference>
<dbReference type="GO" id="GO:0009366">
    <property type="term" value="C:enterobactin synthetase complex"/>
    <property type="evidence" value="ECO:0007669"/>
    <property type="project" value="TreeGrafter"/>
</dbReference>
<dbReference type="GO" id="GO:0047527">
    <property type="term" value="F:2,3-dihydroxybenzoate-serine ligase activity"/>
    <property type="evidence" value="ECO:0007669"/>
    <property type="project" value="TreeGrafter"/>
</dbReference>
<dbReference type="AlphaFoldDB" id="A0A7W8YVJ2"/>
<dbReference type="Gene3D" id="3.30.559.30">
    <property type="entry name" value="Nonribosomal peptide synthetase, condensation domain"/>
    <property type="match status" value="2"/>
</dbReference>
<dbReference type="Proteomes" id="UP000537718">
    <property type="component" value="Unassembled WGS sequence"/>
</dbReference>